<dbReference type="AlphaFoldDB" id="A0AAE9L339"/>
<dbReference type="Pfam" id="PF13410">
    <property type="entry name" value="GST_C_2"/>
    <property type="match status" value="1"/>
</dbReference>
<feature type="domain" description="GST N-terminal" evidence="1">
    <location>
        <begin position="2"/>
        <end position="85"/>
    </location>
</feature>
<dbReference type="SUPFAM" id="SSF47616">
    <property type="entry name" value="GST C-terminal domain-like"/>
    <property type="match status" value="1"/>
</dbReference>
<gene>
    <name evidence="2" type="ORF">M5D45_26245</name>
</gene>
<name>A0AAE9L339_9BURK</name>
<dbReference type="PANTHER" id="PTHR43969">
    <property type="entry name" value="GLUTATHIONE S TRANSFERASE D10, ISOFORM A-RELATED"/>
    <property type="match status" value="1"/>
</dbReference>
<dbReference type="Gene3D" id="1.20.1050.10">
    <property type="match status" value="1"/>
</dbReference>
<accession>A0AAE9L339</accession>
<evidence type="ECO:0000259" key="1">
    <source>
        <dbReference type="PROSITE" id="PS50404"/>
    </source>
</evidence>
<dbReference type="Gene3D" id="3.40.30.10">
    <property type="entry name" value="Glutaredoxin"/>
    <property type="match status" value="1"/>
</dbReference>
<evidence type="ECO:0000313" key="2">
    <source>
        <dbReference type="EMBL" id="URF06597.1"/>
    </source>
</evidence>
<dbReference type="PANTHER" id="PTHR43969:SF9">
    <property type="entry name" value="GLUTATHIONE S TRANSFERASE D10, ISOFORM A-RELATED"/>
    <property type="match status" value="1"/>
</dbReference>
<dbReference type="InterPro" id="IPR004045">
    <property type="entry name" value="Glutathione_S-Trfase_N"/>
</dbReference>
<dbReference type="PROSITE" id="PS50404">
    <property type="entry name" value="GST_NTER"/>
    <property type="match status" value="1"/>
</dbReference>
<proteinExistence type="predicted"/>
<sequence>MGTMTLYWSPRSPFVRRVMVTAHELGIADRIRCTDAVVAMTGCNADVMRMNPLNKIPTLVLEDGSVLSESTLICEYLAAGSALVPGERAARLRALRWHGMGHGLTDLLVLWRNERLRPAAQQSAPILDAWAAKLAATLSVLDAEAATLRASAVSLGHVAIGCALGYLDFRFKELDWRAQAPALAQWFATFDQRLSMRETMPSA</sequence>
<evidence type="ECO:0000313" key="3">
    <source>
        <dbReference type="Proteomes" id="UP001056132"/>
    </source>
</evidence>
<dbReference type="EMBL" id="CP097331">
    <property type="protein sequence ID" value="URF06597.1"/>
    <property type="molecule type" value="Genomic_DNA"/>
</dbReference>
<dbReference type="InterPro" id="IPR036249">
    <property type="entry name" value="Thioredoxin-like_sf"/>
</dbReference>
<dbReference type="GO" id="GO:0004364">
    <property type="term" value="F:glutathione transferase activity"/>
    <property type="evidence" value="ECO:0007669"/>
    <property type="project" value="TreeGrafter"/>
</dbReference>
<dbReference type="Pfam" id="PF13409">
    <property type="entry name" value="GST_N_2"/>
    <property type="match status" value="1"/>
</dbReference>
<dbReference type="GO" id="GO:0006749">
    <property type="term" value="P:glutathione metabolic process"/>
    <property type="evidence" value="ECO:0007669"/>
    <property type="project" value="TreeGrafter"/>
</dbReference>
<reference evidence="2" key="1">
    <citation type="journal article" date="2022" name="Microbiol. Resour. Announc.">
        <title>Genome Sequence of Cupriavidus campinensis Strain G5, a Member of a Bacterial Consortium Capable of Polyethylene Degradation.</title>
        <authorList>
            <person name="Schneider B."/>
            <person name="Pfeiffer F."/>
            <person name="Dyall-Smith M."/>
            <person name="Kunte H.J."/>
        </authorList>
    </citation>
    <scope>NUCLEOTIDE SEQUENCE</scope>
    <source>
        <strain evidence="2">G5</strain>
    </source>
</reference>
<dbReference type="SUPFAM" id="SSF52833">
    <property type="entry name" value="Thioredoxin-like"/>
    <property type="match status" value="1"/>
</dbReference>
<dbReference type="Proteomes" id="UP001056132">
    <property type="component" value="Chromosome 2"/>
</dbReference>
<organism evidence="2 3">
    <name type="scientific">Cupriavidus campinensis</name>
    <dbReference type="NCBI Taxonomy" id="151783"/>
    <lineage>
        <taxon>Bacteria</taxon>
        <taxon>Pseudomonadati</taxon>
        <taxon>Pseudomonadota</taxon>
        <taxon>Betaproteobacteria</taxon>
        <taxon>Burkholderiales</taxon>
        <taxon>Burkholderiaceae</taxon>
        <taxon>Cupriavidus</taxon>
    </lineage>
</organism>
<dbReference type="KEGG" id="ccam:M5D45_26245"/>
<protein>
    <submittedName>
        <fullName evidence="2">Glutathione S-transferase family protein</fullName>
    </submittedName>
</protein>
<reference evidence="2" key="2">
    <citation type="submission" date="2022-05" db="EMBL/GenBank/DDBJ databases">
        <authorList>
            <person name="Kunte H.-J."/>
        </authorList>
    </citation>
    <scope>NUCLEOTIDE SEQUENCE</scope>
    <source>
        <strain evidence="2">G5</strain>
    </source>
</reference>
<dbReference type="RefSeq" id="WP_244844701.1">
    <property type="nucleotide sequence ID" value="NZ_CAJPVH010000014.1"/>
</dbReference>
<dbReference type="InterPro" id="IPR036282">
    <property type="entry name" value="Glutathione-S-Trfase_C_sf"/>
</dbReference>
<dbReference type="CDD" id="cd03205">
    <property type="entry name" value="GST_C_6"/>
    <property type="match status" value="1"/>
</dbReference>